<organism evidence="1 2">
    <name type="scientific">Mycobacterium tuberculosis</name>
    <dbReference type="NCBI Taxonomy" id="1773"/>
    <lineage>
        <taxon>Bacteria</taxon>
        <taxon>Bacillati</taxon>
        <taxon>Actinomycetota</taxon>
        <taxon>Actinomycetes</taxon>
        <taxon>Mycobacteriales</taxon>
        <taxon>Mycobacteriaceae</taxon>
        <taxon>Mycobacterium</taxon>
        <taxon>Mycobacterium tuberculosis complex</taxon>
    </lineage>
</organism>
<protein>
    <submittedName>
        <fullName evidence="1">Uncharacterized protein</fullName>
    </submittedName>
</protein>
<dbReference type="AlphaFoldDB" id="A0A916LA10"/>
<dbReference type="EMBL" id="CSBK01000636">
    <property type="protein sequence ID" value="COX68344.1"/>
    <property type="molecule type" value="Genomic_DNA"/>
</dbReference>
<gene>
    <name evidence="1" type="ORF">ERS007739_01602</name>
</gene>
<comment type="caution">
    <text evidence="1">The sequence shown here is derived from an EMBL/GenBank/DDBJ whole genome shotgun (WGS) entry which is preliminary data.</text>
</comment>
<accession>A0A916LA10</accession>
<evidence type="ECO:0000313" key="2">
    <source>
        <dbReference type="Proteomes" id="UP000039021"/>
    </source>
</evidence>
<evidence type="ECO:0000313" key="1">
    <source>
        <dbReference type="EMBL" id="COX68344.1"/>
    </source>
</evidence>
<name>A0A916LA10_MYCTX</name>
<reference evidence="2" key="1">
    <citation type="submission" date="2015-03" db="EMBL/GenBank/DDBJ databases">
        <authorList>
            <consortium name="Pathogen Informatics"/>
        </authorList>
    </citation>
    <scope>NUCLEOTIDE SEQUENCE [LARGE SCALE GENOMIC DNA]</scope>
    <source>
        <strain evidence="2">N09902308</strain>
    </source>
</reference>
<sequence>MSTKYYLQKVPVEAVQPGLCSLTGLGGGYKRQRALCLLLDVH</sequence>
<dbReference type="Proteomes" id="UP000039021">
    <property type="component" value="Unassembled WGS sequence"/>
</dbReference>
<proteinExistence type="predicted"/>